<dbReference type="InterPro" id="IPR013517">
    <property type="entry name" value="FG-GAP"/>
</dbReference>
<accession>A0A3B0UGQ2</accession>
<protein>
    <recommendedName>
        <fullName evidence="3">VCBS repeat-containing protein</fullName>
    </recommendedName>
</protein>
<dbReference type="AlphaFoldDB" id="A0A3B0UGQ2"/>
<dbReference type="SUPFAM" id="SSF69318">
    <property type="entry name" value="Integrin alpha N-terminal domain"/>
    <property type="match status" value="2"/>
</dbReference>
<dbReference type="EMBL" id="UOET01000222">
    <property type="protein sequence ID" value="VAW28320.1"/>
    <property type="molecule type" value="Genomic_DNA"/>
</dbReference>
<organism evidence="2">
    <name type="scientific">hydrothermal vent metagenome</name>
    <dbReference type="NCBI Taxonomy" id="652676"/>
    <lineage>
        <taxon>unclassified sequences</taxon>
        <taxon>metagenomes</taxon>
        <taxon>ecological metagenomes</taxon>
    </lineage>
</organism>
<dbReference type="InterPro" id="IPR028994">
    <property type="entry name" value="Integrin_alpha_N"/>
</dbReference>
<dbReference type="PANTHER" id="PTHR46580:SF4">
    <property type="entry name" value="ATP_GTP-BINDING PROTEIN"/>
    <property type="match status" value="1"/>
</dbReference>
<evidence type="ECO:0000313" key="2">
    <source>
        <dbReference type="EMBL" id="VAW28320.1"/>
    </source>
</evidence>
<dbReference type="Gene3D" id="2.130.10.130">
    <property type="entry name" value="Integrin alpha, N-terminal"/>
    <property type="match status" value="1"/>
</dbReference>
<proteinExistence type="predicted"/>
<name>A0A3B0UGQ2_9ZZZZ</name>
<sequence>MIKKFLVVVLFAFGFQLHAQTFTDIKAKLTGVSGSACTWIDYDQDGDLDVFVSGEFYQKGKHFISTKLYRNDRNDHFKEIFSPVVNIYRGAFDWADENLDGKKDLFIIGQDAAGHSVSKLYINNKRTANFIPVKVGIPGLKDGSVQWGDYDGDGDPDLLLTGESASGPVTWIYRNDRHNRFTRIKAGLPGVHYGVAKWADIDQDGDLDVIVSGTLSSGKYITEIFINNKGKFVRLPIDIIPVSFSDIAFADEDLDGDLDFVICGETQDGRYITKLYKNEKDGYFSLAFPTLTGVRTGSVAWGDYDHDGDPDLLITGESVNGPVSQIFRNDRNDVFTNIHAGLLGLYMSDGHFGDYDQDGDLDVLISGMSSQYGFYTKIYRNDPIHVDTTGKTTTGETGIFNYATKVAPMAKKIYYYVFASCYCDLYGKGKKGYHTFFSPIKKQPGQYVLQRHFNKIIRERYPFWTQFDQAEIIENGFVTLPKAQKSKRIAIQEYKSKGFKIHELKW</sequence>
<keyword evidence="1" id="KW-0732">Signal</keyword>
<dbReference type="Pfam" id="PF13517">
    <property type="entry name" value="FG-GAP_3"/>
    <property type="match status" value="2"/>
</dbReference>
<reference evidence="2" key="1">
    <citation type="submission" date="2018-06" db="EMBL/GenBank/DDBJ databases">
        <authorList>
            <person name="Zhirakovskaya E."/>
        </authorList>
    </citation>
    <scope>NUCLEOTIDE SEQUENCE</scope>
</reference>
<dbReference type="PANTHER" id="PTHR46580">
    <property type="entry name" value="SENSOR KINASE-RELATED"/>
    <property type="match status" value="1"/>
</dbReference>
<evidence type="ECO:0000256" key="1">
    <source>
        <dbReference type="ARBA" id="ARBA00022729"/>
    </source>
</evidence>
<gene>
    <name evidence="2" type="ORF">MNBD_BACTEROID07-461</name>
</gene>
<evidence type="ECO:0008006" key="3">
    <source>
        <dbReference type="Google" id="ProtNLM"/>
    </source>
</evidence>